<protein>
    <submittedName>
        <fullName evidence="3">Neuroparsin-A-like</fullName>
    </submittedName>
</protein>
<dbReference type="GeneID" id="113202263"/>
<feature type="signal peptide" evidence="1">
    <location>
        <begin position="1"/>
        <end position="29"/>
    </location>
</feature>
<evidence type="ECO:0000256" key="1">
    <source>
        <dbReference type="SAM" id="SignalP"/>
    </source>
</evidence>
<reference evidence="3" key="1">
    <citation type="submission" date="2025-08" db="UniProtKB">
        <authorList>
            <consortium name="RefSeq"/>
        </authorList>
    </citation>
    <scope>IDENTIFICATION</scope>
    <source>
        <tissue evidence="3">Whole organism</tissue>
    </source>
</reference>
<dbReference type="AlphaFoldDB" id="A0A6J1RT40"/>
<keyword evidence="2" id="KW-1185">Reference proteome</keyword>
<dbReference type="KEGG" id="foc:113202263"/>
<gene>
    <name evidence="3" type="primary">LOC113202263</name>
</gene>
<name>A0A6J1RT40_FRAOC</name>
<sequence length="103" mass="10894">MPAPQLTIHCWLIVLIVGILLQQALRSDAFTLCKTNARADNCAHGLTTDYCGNTVCAKGPGERCGGPSNVLGQCGEGMHCKCEVCSGCSIETVECHFAKATCF</sequence>
<dbReference type="Gene3D" id="4.10.40.20">
    <property type="match status" value="1"/>
</dbReference>
<dbReference type="InterPro" id="IPR010850">
    <property type="entry name" value="Neuroparsin"/>
</dbReference>
<keyword evidence="1" id="KW-0732">Signal</keyword>
<dbReference type="Pfam" id="PF07327">
    <property type="entry name" value="Neuroparsin"/>
    <property type="match status" value="1"/>
</dbReference>
<dbReference type="Proteomes" id="UP000504606">
    <property type="component" value="Unplaced"/>
</dbReference>
<proteinExistence type="predicted"/>
<feature type="chain" id="PRO_5026963117" evidence="1">
    <location>
        <begin position="30"/>
        <end position="103"/>
    </location>
</feature>
<dbReference type="OrthoDB" id="5976811at2759"/>
<evidence type="ECO:0000313" key="3">
    <source>
        <dbReference type="RefSeq" id="XP_026272179.1"/>
    </source>
</evidence>
<dbReference type="RefSeq" id="XP_026272179.1">
    <property type="nucleotide sequence ID" value="XM_026416394.2"/>
</dbReference>
<organism evidence="2 3">
    <name type="scientific">Frankliniella occidentalis</name>
    <name type="common">Western flower thrips</name>
    <name type="synonym">Euthrips occidentalis</name>
    <dbReference type="NCBI Taxonomy" id="133901"/>
    <lineage>
        <taxon>Eukaryota</taxon>
        <taxon>Metazoa</taxon>
        <taxon>Ecdysozoa</taxon>
        <taxon>Arthropoda</taxon>
        <taxon>Hexapoda</taxon>
        <taxon>Insecta</taxon>
        <taxon>Pterygota</taxon>
        <taxon>Neoptera</taxon>
        <taxon>Paraneoptera</taxon>
        <taxon>Thysanoptera</taxon>
        <taxon>Terebrantia</taxon>
        <taxon>Thripoidea</taxon>
        <taxon>Thripidae</taxon>
        <taxon>Frankliniella</taxon>
    </lineage>
</organism>
<evidence type="ECO:0000313" key="2">
    <source>
        <dbReference type="Proteomes" id="UP000504606"/>
    </source>
</evidence>
<accession>A0A6J1RT40</accession>